<dbReference type="Proteomes" id="UP000239462">
    <property type="component" value="Chromosome"/>
</dbReference>
<evidence type="ECO:0000313" key="5">
    <source>
        <dbReference type="Proteomes" id="UP000239462"/>
    </source>
</evidence>
<feature type="domain" description="Cyclophilin-like" evidence="1">
    <location>
        <begin position="59"/>
        <end position="168"/>
    </location>
</feature>
<dbReference type="AlphaFoldDB" id="A0A2L1C8E1"/>
<evidence type="ECO:0000259" key="1">
    <source>
        <dbReference type="Pfam" id="PF18050"/>
    </source>
</evidence>
<evidence type="ECO:0000313" key="2">
    <source>
        <dbReference type="EMBL" id="AVB75614.1"/>
    </source>
</evidence>
<dbReference type="EMBL" id="JACDUO010000001">
    <property type="protein sequence ID" value="MBA2863939.1"/>
    <property type="molecule type" value="Genomic_DNA"/>
</dbReference>
<name>A0A2L1C8E1_METMI</name>
<dbReference type="EMBL" id="CP026606">
    <property type="protein sequence ID" value="AVB75614.1"/>
    <property type="molecule type" value="Genomic_DNA"/>
</dbReference>
<gene>
    <name evidence="3" type="ORF">HNP94_000939</name>
    <name evidence="4" type="ORF">HNP96_000076</name>
    <name evidence="2" type="ORF">MMJJ_01950</name>
</gene>
<protein>
    <recommendedName>
        <fullName evidence="1">Cyclophilin-like domain-containing protein</fullName>
    </recommendedName>
</protein>
<dbReference type="InterPro" id="IPR041183">
    <property type="entry name" value="Cyclophilin-like"/>
</dbReference>
<dbReference type="Pfam" id="PF18050">
    <property type="entry name" value="Cyclophil_like2"/>
    <property type="match status" value="1"/>
</dbReference>
<dbReference type="InterPro" id="IPR029000">
    <property type="entry name" value="Cyclophilin-like_dom_sf"/>
</dbReference>
<dbReference type="GeneID" id="36101288"/>
<accession>A0A2L1C8E1</accession>
<dbReference type="RefSeq" id="WP_104837282.1">
    <property type="nucleotide sequence ID" value="NZ_CP026606.1"/>
</dbReference>
<reference evidence="3 6" key="3">
    <citation type="submission" date="2020-07" db="EMBL/GenBank/DDBJ databases">
        <title>Genomic Encyclopedia of Type Strains, Phase IV (KMG-V): Genome sequencing to study the core and pangenomes of soil and plant-associated prokaryotes.</title>
        <authorList>
            <person name="Whitman W."/>
        </authorList>
    </citation>
    <scope>NUCLEOTIDE SEQUENCE [LARGE SCALE GENOMIC DNA]</scope>
    <source>
        <strain evidence="3 6">C13</strain>
        <strain evidence="4 7">D1</strain>
    </source>
</reference>
<sequence>MATVSNKQSLLVLFSVLLVAIFAENYSSIELINEEHIGEEVMDKENSIREIKNGTRINMHINNKTIPGILNDGKPAKELIDRLPYTIHASKYDFDICGVMDKPLSFNDEDLVPGWKNGDIDFTTQGNYFTILYDNEENCYGEFVNLGVIDCDPSIITEINGSFDILIELAD</sequence>
<dbReference type="SUPFAM" id="SSF50891">
    <property type="entry name" value="Cyclophilin-like"/>
    <property type="match status" value="1"/>
</dbReference>
<organism evidence="2 5">
    <name type="scientific">Methanococcus maripaludis</name>
    <name type="common">Methanococcus deltae</name>
    <dbReference type="NCBI Taxonomy" id="39152"/>
    <lineage>
        <taxon>Archaea</taxon>
        <taxon>Methanobacteriati</taxon>
        <taxon>Methanobacteriota</taxon>
        <taxon>Methanomada group</taxon>
        <taxon>Methanococci</taxon>
        <taxon>Methanococcales</taxon>
        <taxon>Methanococcaceae</taxon>
        <taxon>Methanococcus</taxon>
    </lineage>
</organism>
<dbReference type="Proteomes" id="UP000590564">
    <property type="component" value="Unassembled WGS sequence"/>
</dbReference>
<dbReference type="Proteomes" id="UP000567099">
    <property type="component" value="Unassembled WGS sequence"/>
</dbReference>
<evidence type="ECO:0000313" key="3">
    <source>
        <dbReference type="EMBL" id="MBA2863939.1"/>
    </source>
</evidence>
<proteinExistence type="predicted"/>
<dbReference type="KEGG" id="mmad:MMJJ_01950"/>
<evidence type="ECO:0000313" key="7">
    <source>
        <dbReference type="Proteomes" id="UP000590564"/>
    </source>
</evidence>
<reference evidence="2" key="2">
    <citation type="submission" date="2018-02" db="EMBL/GenBank/DDBJ databases">
        <title>Complete genome sequence of the Methanococcus maripaludis type strain JJ (DSM 2067), a model for selenoprotein synthesis in Archaea.</title>
        <authorList>
            <person name="Poehlein A."/>
            <person name="Heym D."/>
            <person name="Quitzke V."/>
            <person name="Fersch J."/>
            <person name="Daniel R."/>
            <person name="Rother M."/>
        </authorList>
    </citation>
    <scope>NUCLEOTIDE SEQUENCE [LARGE SCALE GENOMIC DNA]</scope>
    <source>
        <strain evidence="2">DSM 2067</strain>
    </source>
</reference>
<reference evidence="5" key="1">
    <citation type="journal article" date="2018" name="Genome Announc.">
        <title>Complete Genome Sequence of the Methanococcus maripaludis Type Strain JJ (DSM 2067), a Model for Selenoprotein Synthesis in Archaea.</title>
        <authorList>
            <person name="Poehlein A."/>
            <person name="Heym D."/>
            <person name="Quitzke V."/>
            <person name="Fersch J."/>
            <person name="Daniel R."/>
            <person name="Rother M."/>
        </authorList>
    </citation>
    <scope>NUCLEOTIDE SEQUENCE [LARGE SCALE GENOMIC DNA]</scope>
    <source>
        <strain evidence="5">DSM 2067</strain>
    </source>
</reference>
<evidence type="ECO:0000313" key="4">
    <source>
        <dbReference type="EMBL" id="MBB6496055.1"/>
    </source>
</evidence>
<dbReference type="Gene3D" id="2.40.100.20">
    <property type="match status" value="1"/>
</dbReference>
<evidence type="ECO:0000313" key="6">
    <source>
        <dbReference type="Proteomes" id="UP000567099"/>
    </source>
</evidence>
<dbReference type="EMBL" id="JACHED010000001">
    <property type="protein sequence ID" value="MBB6496055.1"/>
    <property type="molecule type" value="Genomic_DNA"/>
</dbReference>